<gene>
    <name evidence="1" type="primary">rlmJ</name>
    <name evidence="2" type="ORF">C8N29_11749</name>
</gene>
<comment type="function">
    <text evidence="1">Specifically methylates the adenine in position 2030 of 23S rRNA.</text>
</comment>
<evidence type="ECO:0000313" key="2">
    <source>
        <dbReference type="EMBL" id="PTQ87725.1"/>
    </source>
</evidence>
<accession>A0A2T5IV07</accession>
<dbReference type="AlphaFoldDB" id="A0A2T5IV07"/>
<dbReference type="EC" id="2.1.1.266" evidence="1"/>
<dbReference type="SUPFAM" id="SSF53335">
    <property type="entry name" value="S-adenosyl-L-methionine-dependent methyltransferases"/>
    <property type="match status" value="1"/>
</dbReference>
<dbReference type="PANTHER" id="PTHR37426">
    <property type="entry name" value="RIBOSOMAL RNA LARGE SUBUNIT METHYLTRANSFERASE J"/>
    <property type="match status" value="1"/>
</dbReference>
<comment type="subunit">
    <text evidence="1">Monomer.</text>
</comment>
<feature type="active site" description="Proton acceptor" evidence="1">
    <location>
        <position position="149"/>
    </location>
</feature>
<feature type="binding site" evidence="1">
    <location>
        <position position="3"/>
    </location>
    <ligand>
        <name>S-adenosyl-L-methionine</name>
        <dbReference type="ChEBI" id="CHEBI:59789"/>
    </ligand>
</feature>
<dbReference type="GO" id="GO:0003723">
    <property type="term" value="F:RNA binding"/>
    <property type="evidence" value="ECO:0007669"/>
    <property type="project" value="UniProtKB-UniRule"/>
</dbReference>
<dbReference type="GO" id="GO:0036307">
    <property type="term" value="F:23S rRNA (adenine(2030)-N(6))-methyltransferase activity"/>
    <property type="evidence" value="ECO:0007669"/>
    <property type="project" value="UniProtKB-UniRule"/>
</dbReference>
<comment type="similarity">
    <text evidence="1">Belongs to the RlmJ family.</text>
</comment>
<dbReference type="Gene3D" id="3.40.50.150">
    <property type="entry name" value="Vaccinia Virus protein VP39"/>
    <property type="match status" value="1"/>
</dbReference>
<dbReference type="InterPro" id="IPR007473">
    <property type="entry name" value="RlmJ"/>
</dbReference>
<keyword evidence="3" id="KW-1185">Reference proteome</keyword>
<keyword evidence="1" id="KW-0694">RNA-binding</keyword>
<evidence type="ECO:0000313" key="3">
    <source>
        <dbReference type="Proteomes" id="UP000244223"/>
    </source>
</evidence>
<dbReference type="Pfam" id="PF04378">
    <property type="entry name" value="RsmJ"/>
    <property type="match status" value="1"/>
</dbReference>
<dbReference type="GO" id="GO:0005829">
    <property type="term" value="C:cytosol"/>
    <property type="evidence" value="ECO:0007669"/>
    <property type="project" value="TreeGrafter"/>
</dbReference>
<reference evidence="2 3" key="1">
    <citation type="submission" date="2018-04" db="EMBL/GenBank/DDBJ databases">
        <title>Genomic Encyclopedia of Archaeal and Bacterial Type Strains, Phase II (KMG-II): from individual species to whole genera.</title>
        <authorList>
            <person name="Goeker M."/>
        </authorList>
    </citation>
    <scope>NUCLEOTIDE SEQUENCE [LARGE SCALE GENOMIC DNA]</scope>
    <source>
        <strain evidence="2 3">DSM 5822</strain>
    </source>
</reference>
<feature type="binding site" evidence="1">
    <location>
        <position position="85"/>
    </location>
    <ligand>
        <name>S-adenosyl-L-methionine</name>
        <dbReference type="ChEBI" id="CHEBI:59789"/>
    </ligand>
</feature>
<feature type="binding site" evidence="1">
    <location>
        <begin position="128"/>
        <end position="129"/>
    </location>
    <ligand>
        <name>S-adenosyl-L-methionine</name>
        <dbReference type="ChEBI" id="CHEBI:59789"/>
    </ligand>
</feature>
<keyword evidence="1 2" id="KW-0489">Methyltransferase</keyword>
<dbReference type="Proteomes" id="UP000244223">
    <property type="component" value="Unassembled WGS sequence"/>
</dbReference>
<dbReference type="EMBL" id="QAON01000017">
    <property type="protein sequence ID" value="PTQ87725.1"/>
    <property type="molecule type" value="Genomic_DNA"/>
</dbReference>
<feature type="binding site" evidence="1">
    <location>
        <position position="149"/>
    </location>
    <ligand>
        <name>S-adenosyl-L-methionine</name>
        <dbReference type="ChEBI" id="CHEBI:59789"/>
    </ligand>
</feature>
<proteinExistence type="inferred from homology"/>
<feature type="binding site" evidence="1">
    <location>
        <position position="103"/>
    </location>
    <ligand>
        <name>S-adenosyl-L-methionine</name>
        <dbReference type="ChEBI" id="CHEBI:59789"/>
    </ligand>
</feature>
<comment type="caution">
    <text evidence="2">The sequence shown here is derived from an EMBL/GenBank/DDBJ whole genome shotgun (WGS) entry which is preliminary data.</text>
</comment>
<evidence type="ECO:0000256" key="1">
    <source>
        <dbReference type="HAMAP-Rule" id="MF_00934"/>
    </source>
</evidence>
<dbReference type="InterPro" id="IPR029063">
    <property type="entry name" value="SAM-dependent_MTases_sf"/>
</dbReference>
<dbReference type="HAMAP" id="MF_00934">
    <property type="entry name" value="23SrRNA_methyltr_J"/>
    <property type="match status" value="1"/>
</dbReference>
<organism evidence="2 3">
    <name type="scientific">Agitococcus lubricus</name>
    <dbReference type="NCBI Taxonomy" id="1077255"/>
    <lineage>
        <taxon>Bacteria</taxon>
        <taxon>Pseudomonadati</taxon>
        <taxon>Pseudomonadota</taxon>
        <taxon>Gammaproteobacteria</taxon>
        <taxon>Moraxellales</taxon>
        <taxon>Moraxellaceae</taxon>
        <taxon>Agitococcus</taxon>
    </lineage>
</organism>
<keyword evidence="1" id="KW-0698">rRNA processing</keyword>
<comment type="caution">
    <text evidence="1">Lacks conserved residue(s) required for the propagation of feature annotation.</text>
</comment>
<keyword evidence="1 2" id="KW-0808">Transferase</keyword>
<feature type="binding site" evidence="1">
    <location>
        <position position="26"/>
    </location>
    <ligand>
        <name>S-adenosyl-L-methionine</name>
        <dbReference type="ChEBI" id="CHEBI:59789"/>
    </ligand>
</feature>
<dbReference type="PANTHER" id="PTHR37426:SF1">
    <property type="entry name" value="RIBOSOMAL RNA LARGE SUBUNIT METHYLTRANSFERASE J"/>
    <property type="match status" value="1"/>
</dbReference>
<dbReference type="GO" id="GO:0070475">
    <property type="term" value="P:rRNA base methylation"/>
    <property type="evidence" value="ECO:0007669"/>
    <property type="project" value="UniProtKB-UniRule"/>
</dbReference>
<sequence length="266" mass="30753">MKHILLIGLLQSLHKKDNAFCYIDTHAGQGWYDLAAAPSQKTGEYLEGIRKLNPRLAHDIPWVDRYFSALSALKEQFSKAYYGGSPWFAFDNMRPQDRMVLLEFHPVDAEKLKYNFHYQPQVAVHHRDAYEGLTALIPPKEKRGLVLIDPPYEEERQDYPQVVELLAKAHAKWPTGTFAIWYPIKDRILIERFERRLVKTGIRRQLVCELCVMPDDNNLGLNGSGLLIVNPPYQFSEHADKVLHWLLPQLSQHPMAKASVKWLVGE</sequence>
<protein>
    <recommendedName>
        <fullName evidence="1">Ribosomal RNA large subunit methyltransferase J</fullName>
        <ecNumber evidence="1">2.1.1.266</ecNumber>
    </recommendedName>
    <alternativeName>
        <fullName evidence="1">23S rRNA (adenine(2030)-N6)-methyltransferase</fullName>
    </alternativeName>
    <alternativeName>
        <fullName evidence="1">23S rRNA m6A2030 methyltransferase</fullName>
    </alternativeName>
</protein>
<name>A0A2T5IV07_9GAMM</name>
<keyword evidence="1" id="KW-0949">S-adenosyl-L-methionine</keyword>
<comment type="catalytic activity">
    <reaction evidence="1">
        <text>adenosine(2030) in 23S rRNA + S-adenosyl-L-methionine = N(6)-methyladenosine(2030) in 23S rRNA + S-adenosyl-L-homocysteine + H(+)</text>
        <dbReference type="Rhea" id="RHEA:43736"/>
        <dbReference type="Rhea" id="RHEA-COMP:10668"/>
        <dbReference type="Rhea" id="RHEA-COMP:10669"/>
        <dbReference type="ChEBI" id="CHEBI:15378"/>
        <dbReference type="ChEBI" id="CHEBI:57856"/>
        <dbReference type="ChEBI" id="CHEBI:59789"/>
        <dbReference type="ChEBI" id="CHEBI:74411"/>
        <dbReference type="ChEBI" id="CHEBI:74449"/>
        <dbReference type="EC" id="2.1.1.266"/>
    </reaction>
</comment>